<feature type="domain" description="GST C-terminal" evidence="1">
    <location>
        <begin position="164"/>
        <end position="291"/>
    </location>
</feature>
<dbReference type="SUPFAM" id="SSF52833">
    <property type="entry name" value="Thioredoxin-like"/>
    <property type="match status" value="1"/>
</dbReference>
<dbReference type="InterPro" id="IPR040079">
    <property type="entry name" value="Glutathione_S-Trfase"/>
</dbReference>
<dbReference type="InterPro" id="IPR047047">
    <property type="entry name" value="GST_Omega-like_C"/>
</dbReference>
<evidence type="ECO:0000313" key="2">
    <source>
        <dbReference type="EMBL" id="MBD1601312.1"/>
    </source>
</evidence>
<keyword evidence="3" id="KW-1185">Reference proteome</keyword>
<dbReference type="SFLD" id="SFLDG01148">
    <property type="entry name" value="Xi_(cytGST)"/>
    <property type="match status" value="1"/>
</dbReference>
<dbReference type="Gene3D" id="3.40.30.10">
    <property type="entry name" value="Glutaredoxin"/>
    <property type="match status" value="1"/>
</dbReference>
<accession>A0ABR7Z7F5</accession>
<proteinExistence type="predicted"/>
<dbReference type="SFLD" id="SFLDG01206">
    <property type="entry name" value="Xi.1"/>
    <property type="match status" value="1"/>
</dbReference>
<dbReference type="InterPro" id="IPR004045">
    <property type="entry name" value="Glutathione_S-Trfase_N"/>
</dbReference>
<comment type="caution">
    <text evidence="2">The sequence shown here is derived from an EMBL/GenBank/DDBJ whole genome shotgun (WGS) entry which is preliminary data.</text>
</comment>
<dbReference type="PANTHER" id="PTHR32419:SF6">
    <property type="entry name" value="GLUTATHIONE S-TRANSFERASE OMEGA-LIKE 1-RELATED"/>
    <property type="match status" value="1"/>
</dbReference>
<dbReference type="SUPFAM" id="SSF47616">
    <property type="entry name" value="GST C-terminal domain-like"/>
    <property type="match status" value="1"/>
</dbReference>
<evidence type="ECO:0000313" key="3">
    <source>
        <dbReference type="Proteomes" id="UP000805841"/>
    </source>
</evidence>
<dbReference type="CDD" id="cd03190">
    <property type="entry name" value="GST_C_Omega_like"/>
    <property type="match status" value="1"/>
</dbReference>
<dbReference type="Gene3D" id="1.20.1050.10">
    <property type="match status" value="1"/>
</dbReference>
<dbReference type="PIRSF" id="PIRSF015753">
    <property type="entry name" value="GST"/>
    <property type="match status" value="1"/>
</dbReference>
<dbReference type="InterPro" id="IPR010987">
    <property type="entry name" value="Glutathione-S-Trfase_C-like"/>
</dbReference>
<gene>
    <name evidence="2" type="ORF">HAQ05_21790</name>
</gene>
<dbReference type="PANTHER" id="PTHR32419">
    <property type="entry name" value="GLUTATHIONYL-HYDROQUINONE REDUCTASE"/>
    <property type="match status" value="1"/>
</dbReference>
<dbReference type="InterPro" id="IPR016639">
    <property type="entry name" value="GST_Omega/GSH"/>
</dbReference>
<evidence type="ECO:0000259" key="1">
    <source>
        <dbReference type="PROSITE" id="PS50405"/>
    </source>
</evidence>
<dbReference type="InterPro" id="IPR036249">
    <property type="entry name" value="Thioredoxin-like_sf"/>
</dbReference>
<dbReference type="Pfam" id="PF13410">
    <property type="entry name" value="GST_C_2"/>
    <property type="match status" value="1"/>
</dbReference>
<dbReference type="EMBL" id="JAAOCA010000033">
    <property type="protein sequence ID" value="MBD1601312.1"/>
    <property type="molecule type" value="Genomic_DNA"/>
</dbReference>
<dbReference type="Pfam" id="PF13409">
    <property type="entry name" value="GST_N_2"/>
    <property type="match status" value="1"/>
</dbReference>
<reference evidence="2 3" key="1">
    <citation type="journal article" date="2020" name="Insects">
        <title>Bacteria Belonging to Pseudomonas typographi sp. nov. from the Bark Beetle Ips typographus Have Genomic Potential to Aid in the Host Ecology.</title>
        <authorList>
            <person name="Peral-Aranega E."/>
            <person name="Saati-Santamaria Z."/>
            <person name="Kolarik M."/>
            <person name="Rivas R."/>
            <person name="Garcia-Fraile P."/>
        </authorList>
    </citation>
    <scope>NUCLEOTIDE SEQUENCE [LARGE SCALE GENOMIC DNA]</scope>
    <source>
        <strain evidence="2 3">CA3A</strain>
    </source>
</reference>
<dbReference type="RefSeq" id="WP_190424471.1">
    <property type="nucleotide sequence ID" value="NZ_JAAOCA010000033.1"/>
</dbReference>
<dbReference type="Proteomes" id="UP000805841">
    <property type="component" value="Unassembled WGS sequence"/>
</dbReference>
<dbReference type="PROSITE" id="PS50405">
    <property type="entry name" value="GST_CTER"/>
    <property type="match status" value="1"/>
</dbReference>
<protein>
    <submittedName>
        <fullName evidence="2">Glutathione S-transferase family protein</fullName>
    </submittedName>
</protein>
<name>A0ABR7Z7F5_9PSED</name>
<organism evidence="2 3">
    <name type="scientific">Pseudomonas typographi</name>
    <dbReference type="NCBI Taxonomy" id="2715964"/>
    <lineage>
        <taxon>Bacteria</taxon>
        <taxon>Pseudomonadati</taxon>
        <taxon>Pseudomonadota</taxon>
        <taxon>Gammaproteobacteria</taxon>
        <taxon>Pseudomonadales</taxon>
        <taxon>Pseudomonadaceae</taxon>
        <taxon>Pseudomonas</taxon>
    </lineage>
</organism>
<dbReference type="SFLD" id="SFLDS00019">
    <property type="entry name" value="Glutathione_Transferase_(cytos"/>
    <property type="match status" value="1"/>
</dbReference>
<dbReference type="InterPro" id="IPR036282">
    <property type="entry name" value="Glutathione-S-Trfase_C_sf"/>
</dbReference>
<sequence length="328" mass="37668">MGLLVDGQWQDRWYQNGQDGAFERQPSQRRYWVSSALGADFAPVAGRYHLYVSLACPWAHRTLIARHLKGLEPYIGVSVVSWLMGEQGWTFAPETGSSGDTLYGLSYLHQLYTRDAARYSGRVTVPVLWDRERQCIVNNESADILRMFNDAFDTLTGNRLDLYPAPLRSEIDTLNERIYPRVNNGVYRAGFATAQQAYEEAFCALFDELAWLDGHLGGQRYLAGDYLTEADLRLFTTLIRFDAVYHGHFKCNAQRVEDYRNLSHWLRELYQWPGVADTVNLIHIKRHYYGSHPTLNPNGIVPKGPTLDFNRPHDRARLPGRGIWQRPA</sequence>